<name>A0A0W1RC77_9EURY</name>
<dbReference type="AlphaFoldDB" id="A0A0W1RC77"/>
<dbReference type="EMBL" id="LOPU01000016">
    <property type="protein sequence ID" value="KTG10993.1"/>
    <property type="molecule type" value="Genomic_DNA"/>
</dbReference>
<dbReference type="Proteomes" id="UP000054387">
    <property type="component" value="Unassembled WGS sequence"/>
</dbReference>
<proteinExistence type="predicted"/>
<comment type="caution">
    <text evidence="2">The sequence shown here is derived from an EMBL/GenBank/DDBJ whole genome shotgun (WGS) entry which is preliminary data.</text>
</comment>
<organism evidence="2 3">
    <name type="scientific">Haloprofundus marisrubri</name>
    <dbReference type="NCBI Taxonomy" id="1514971"/>
    <lineage>
        <taxon>Archaea</taxon>
        <taxon>Methanobacteriati</taxon>
        <taxon>Methanobacteriota</taxon>
        <taxon>Stenosarchaea group</taxon>
        <taxon>Halobacteria</taxon>
        <taxon>Halobacteriales</taxon>
        <taxon>Haloferacaceae</taxon>
        <taxon>Haloprofundus</taxon>
    </lineage>
</organism>
<keyword evidence="3" id="KW-1185">Reference proteome</keyword>
<feature type="region of interest" description="Disordered" evidence="1">
    <location>
        <begin position="183"/>
        <end position="219"/>
    </location>
</feature>
<reference evidence="2 3" key="1">
    <citation type="submission" date="2015-12" db="EMBL/GenBank/DDBJ databases">
        <title>Haloprofundus marisrubri gen. nov., sp. nov., an extremely halophilic archaeon isolated from the Discovery deep brine-seawater interface in the Red Sea.</title>
        <authorList>
            <person name="Zhang G."/>
            <person name="Stingl U."/>
            <person name="Rashid M."/>
        </authorList>
    </citation>
    <scope>NUCLEOTIDE SEQUENCE [LARGE SCALE GENOMIC DNA]</scope>
    <source>
        <strain evidence="2 3">SB9</strain>
    </source>
</reference>
<dbReference type="OrthoDB" id="202667at2157"/>
<evidence type="ECO:0000313" key="3">
    <source>
        <dbReference type="Proteomes" id="UP000054387"/>
    </source>
</evidence>
<sequence>MTVQAQQSEWSYVVVSGTPGTGPVRYELEATDTLEKTAETGGAPVSGASINANDVLDGSFADGVVVGGVDAYRFRGDLTLLSVDGDATVYVDGTQIDPDSVGSSYDYLAVVGDGSKTDYSFEVDGDVAKTKMTGGAPSAFASQQTADSVDAGSVSGTVFGGADAFRIAGDVTEFDLSGGTAYLNGQEYTGPGSSGDGNGSDDGDDGRGQTGNGSEPGMEFLDCTTVEVTGSFDQVSLSVLASDGDCGPGPRFSEQEYVFGLNADEIIEGTTTISLPSGYFGTYQVVESATAEGASSMSVSNSDADACRAEMESQFENC</sequence>
<evidence type="ECO:0000256" key="1">
    <source>
        <dbReference type="SAM" id="MobiDB-lite"/>
    </source>
</evidence>
<gene>
    <name evidence="2" type="ORF">AUR64_07450</name>
</gene>
<evidence type="ECO:0000313" key="2">
    <source>
        <dbReference type="EMBL" id="KTG10993.1"/>
    </source>
</evidence>
<accession>A0A0W1RC77</accession>
<dbReference type="RefSeq" id="WP_058580792.1">
    <property type="nucleotide sequence ID" value="NZ_LOPU01000016.1"/>
</dbReference>
<protein>
    <submittedName>
        <fullName evidence="2">Uncharacterized protein</fullName>
    </submittedName>
</protein>